<evidence type="ECO:0000313" key="2">
    <source>
        <dbReference type="Proteomes" id="UP001163823"/>
    </source>
</evidence>
<proteinExistence type="predicted"/>
<protein>
    <submittedName>
        <fullName evidence="1">Uncharacterized protein</fullName>
    </submittedName>
</protein>
<keyword evidence="2" id="KW-1185">Reference proteome</keyword>
<accession>A0AAD7M1A3</accession>
<gene>
    <name evidence="1" type="ORF">O6P43_012039</name>
</gene>
<dbReference type="Proteomes" id="UP001163823">
    <property type="component" value="Chromosome 5"/>
</dbReference>
<dbReference type="EMBL" id="JARAOO010000005">
    <property type="protein sequence ID" value="KAJ7967832.1"/>
    <property type="molecule type" value="Genomic_DNA"/>
</dbReference>
<dbReference type="AlphaFoldDB" id="A0AAD7M1A3"/>
<comment type="caution">
    <text evidence="1">The sequence shown here is derived from an EMBL/GenBank/DDBJ whole genome shotgun (WGS) entry which is preliminary data.</text>
</comment>
<organism evidence="1 2">
    <name type="scientific">Quillaja saponaria</name>
    <name type="common">Soap bark tree</name>
    <dbReference type="NCBI Taxonomy" id="32244"/>
    <lineage>
        <taxon>Eukaryota</taxon>
        <taxon>Viridiplantae</taxon>
        <taxon>Streptophyta</taxon>
        <taxon>Embryophyta</taxon>
        <taxon>Tracheophyta</taxon>
        <taxon>Spermatophyta</taxon>
        <taxon>Magnoliopsida</taxon>
        <taxon>eudicotyledons</taxon>
        <taxon>Gunneridae</taxon>
        <taxon>Pentapetalae</taxon>
        <taxon>rosids</taxon>
        <taxon>fabids</taxon>
        <taxon>Fabales</taxon>
        <taxon>Quillajaceae</taxon>
        <taxon>Quillaja</taxon>
    </lineage>
</organism>
<evidence type="ECO:0000313" key="1">
    <source>
        <dbReference type="EMBL" id="KAJ7967832.1"/>
    </source>
</evidence>
<dbReference type="KEGG" id="qsa:O6P43_012039"/>
<reference evidence="1" key="1">
    <citation type="journal article" date="2023" name="Science">
        <title>Elucidation of the pathway for biosynthesis of saponin adjuvants from the soapbark tree.</title>
        <authorList>
            <person name="Reed J."/>
            <person name="Orme A."/>
            <person name="El-Demerdash A."/>
            <person name="Owen C."/>
            <person name="Martin L.B.B."/>
            <person name="Misra R.C."/>
            <person name="Kikuchi S."/>
            <person name="Rejzek M."/>
            <person name="Martin A.C."/>
            <person name="Harkess A."/>
            <person name="Leebens-Mack J."/>
            <person name="Louveau T."/>
            <person name="Stephenson M.J."/>
            <person name="Osbourn A."/>
        </authorList>
    </citation>
    <scope>NUCLEOTIDE SEQUENCE</scope>
    <source>
        <strain evidence="1">S10</strain>
    </source>
</reference>
<sequence length="86" mass="8328">MLPFVSYMMVEEEEADQQPCELPLDGGEKLGGDSGCGGIIGVSSGRNLVCGGGDCQGNGGKCGIGGGCHENGSNCGSGGNVGSCGI</sequence>
<name>A0AAD7M1A3_QUISA</name>